<dbReference type="Proteomes" id="UP000305401">
    <property type="component" value="Unassembled WGS sequence"/>
</dbReference>
<organism evidence="1 2">
    <name type="scientific">Muribaculum caecicola</name>
    <dbReference type="NCBI Taxonomy" id="3038144"/>
    <lineage>
        <taxon>Bacteria</taxon>
        <taxon>Pseudomonadati</taxon>
        <taxon>Bacteroidota</taxon>
        <taxon>Bacteroidia</taxon>
        <taxon>Bacteroidales</taxon>
        <taxon>Muribaculaceae</taxon>
        <taxon>Muribaculum</taxon>
    </lineage>
</organism>
<keyword evidence="2" id="KW-1185">Reference proteome</keyword>
<gene>
    <name evidence="1" type="ORF">E5990_02075</name>
</gene>
<proteinExistence type="predicted"/>
<evidence type="ECO:0000313" key="1">
    <source>
        <dbReference type="EMBL" id="THG54673.1"/>
    </source>
</evidence>
<protein>
    <submittedName>
        <fullName evidence="1">DUF3256 family protein</fullName>
    </submittedName>
</protein>
<sequence>MKRFVIVITLLVAALCTATSSMWGRTTAAGAFVNAPSTIFPMLDRNARLDMIDYYNSGSETYTRNLLKGESRITAMDSDMVTIEMTDASVYHILLLQRKNKADTLFALIRTVKLPAADSDICFFSNNWERVENEKSKIFNQPSLQEWFVAGGSSDKGTPADNVPFMLSEYIFELKPRKLVLKNRLADFMGKDEFAKLKPFMADSIVYVWDSDRARFKKQK</sequence>
<evidence type="ECO:0000313" key="2">
    <source>
        <dbReference type="Proteomes" id="UP000305401"/>
    </source>
</evidence>
<reference evidence="1" key="1">
    <citation type="submission" date="2019-04" db="EMBL/GenBank/DDBJ databases">
        <title>Microbes associate with the intestines of laboratory mice.</title>
        <authorList>
            <person name="Navarre W."/>
            <person name="Wong E."/>
            <person name="Huang K.C."/>
            <person name="Tropini C."/>
            <person name="Ng K."/>
            <person name="Yu B."/>
        </authorList>
    </citation>
    <scope>NUCLEOTIDE SEQUENCE</scope>
    <source>
        <strain evidence="1">NM86_A22</strain>
    </source>
</reference>
<name>A0AC61S7U8_9BACT</name>
<dbReference type="EMBL" id="SSTG01000012">
    <property type="protein sequence ID" value="THG54673.1"/>
    <property type="molecule type" value="Genomic_DNA"/>
</dbReference>
<accession>A0AC61S7U8</accession>
<comment type="caution">
    <text evidence="1">The sequence shown here is derived from an EMBL/GenBank/DDBJ whole genome shotgun (WGS) entry which is preliminary data.</text>
</comment>